<protein>
    <recommendedName>
        <fullName evidence="5">Sexual development protein</fullName>
    </recommendedName>
</protein>
<gene>
    <name evidence="3" type="ORF">LTR78_002072</name>
</gene>
<sequence>MLGSYIAAGLAGAAAVSATPVAQWGPPHGYSPSGSQGWGAPSNTASASSAGQTPFTFPLPNGFPTVNNALLHDIAEAAHGSLPNAPLATHLSAGSVTIFELIAFNEIFEVAFFSSLINNITNNVHGFEIPSQVLRTYVLDTLTAVLAQEETHFLGANGILNASGNAGIEPCKYVFPTADFDSAIGLARTFTDVVLGTLQDAQAGLAANGDAEYIPLIGSVEGQEGEQNGYYRSLLSLIPSAAPFLTRSAAPFAFSALNQNFVVPGSCPGSANNLLFKSIPVFAPLTVETQNIQLKDQAITFSVKTNSSDSDIASYSVVFINQQNVPVVAPITNIHTNGDVVTFDAFYPAATLIADALTIAAVTKSKGPFASVPDVAAATLFGPGLIEIN</sequence>
<keyword evidence="2" id="KW-0732">Signal</keyword>
<feature type="chain" id="PRO_5042124465" description="Sexual development protein" evidence="2">
    <location>
        <begin position="19"/>
        <end position="389"/>
    </location>
</feature>
<feature type="signal peptide" evidence="2">
    <location>
        <begin position="1"/>
        <end position="18"/>
    </location>
</feature>
<reference evidence="3" key="1">
    <citation type="submission" date="2023-07" db="EMBL/GenBank/DDBJ databases">
        <title>Black Yeasts Isolated from many extreme environments.</title>
        <authorList>
            <person name="Coleine C."/>
            <person name="Stajich J.E."/>
            <person name="Selbmann L."/>
        </authorList>
    </citation>
    <scope>NUCLEOTIDE SEQUENCE</scope>
    <source>
        <strain evidence="3">CCFEE 5485</strain>
    </source>
</reference>
<dbReference type="AlphaFoldDB" id="A0AAE0WUB9"/>
<keyword evidence="4" id="KW-1185">Reference proteome</keyword>
<name>A0AAE0WUB9_9PEZI</name>
<evidence type="ECO:0000256" key="2">
    <source>
        <dbReference type="SAM" id="SignalP"/>
    </source>
</evidence>
<evidence type="ECO:0000256" key="1">
    <source>
        <dbReference type="SAM" id="MobiDB-lite"/>
    </source>
</evidence>
<comment type="caution">
    <text evidence="3">The sequence shown here is derived from an EMBL/GenBank/DDBJ whole genome shotgun (WGS) entry which is preliminary data.</text>
</comment>
<dbReference type="Pfam" id="PF13668">
    <property type="entry name" value="Ferritin_2"/>
    <property type="match status" value="1"/>
</dbReference>
<feature type="region of interest" description="Disordered" evidence="1">
    <location>
        <begin position="27"/>
        <end position="51"/>
    </location>
</feature>
<dbReference type="Proteomes" id="UP001274830">
    <property type="component" value="Unassembled WGS sequence"/>
</dbReference>
<evidence type="ECO:0000313" key="3">
    <source>
        <dbReference type="EMBL" id="KAK3677977.1"/>
    </source>
</evidence>
<proteinExistence type="predicted"/>
<organism evidence="3 4">
    <name type="scientific">Recurvomyces mirabilis</name>
    <dbReference type="NCBI Taxonomy" id="574656"/>
    <lineage>
        <taxon>Eukaryota</taxon>
        <taxon>Fungi</taxon>
        <taxon>Dikarya</taxon>
        <taxon>Ascomycota</taxon>
        <taxon>Pezizomycotina</taxon>
        <taxon>Dothideomycetes</taxon>
        <taxon>Dothideomycetidae</taxon>
        <taxon>Mycosphaerellales</taxon>
        <taxon>Teratosphaeriaceae</taxon>
        <taxon>Recurvomyces</taxon>
    </lineage>
</organism>
<evidence type="ECO:0008006" key="5">
    <source>
        <dbReference type="Google" id="ProtNLM"/>
    </source>
</evidence>
<accession>A0AAE0WUB9</accession>
<dbReference type="EMBL" id="JAUTXT010000005">
    <property type="protein sequence ID" value="KAK3677977.1"/>
    <property type="molecule type" value="Genomic_DNA"/>
</dbReference>
<evidence type="ECO:0000313" key="4">
    <source>
        <dbReference type="Proteomes" id="UP001274830"/>
    </source>
</evidence>
<feature type="compositionally biased region" description="Polar residues" evidence="1">
    <location>
        <begin position="41"/>
        <end position="51"/>
    </location>
</feature>